<feature type="region of interest" description="Disordered" evidence="1">
    <location>
        <begin position="154"/>
        <end position="183"/>
    </location>
</feature>
<feature type="region of interest" description="Disordered" evidence="1">
    <location>
        <begin position="19"/>
        <end position="93"/>
    </location>
</feature>
<accession>A0ABQ8GVH1</accession>
<dbReference type="Proteomes" id="UP000774617">
    <property type="component" value="Unassembled WGS sequence"/>
</dbReference>
<evidence type="ECO:0000256" key="1">
    <source>
        <dbReference type="SAM" id="MobiDB-lite"/>
    </source>
</evidence>
<dbReference type="EMBL" id="JAGTJR010000001">
    <property type="protein sequence ID" value="KAH7065253.1"/>
    <property type="molecule type" value="Genomic_DNA"/>
</dbReference>
<reference evidence="2 3" key="1">
    <citation type="journal article" date="2021" name="Nat. Commun.">
        <title>Genetic determinants of endophytism in the Arabidopsis root mycobiome.</title>
        <authorList>
            <person name="Mesny F."/>
            <person name="Miyauchi S."/>
            <person name="Thiergart T."/>
            <person name="Pickel B."/>
            <person name="Atanasova L."/>
            <person name="Karlsson M."/>
            <person name="Huettel B."/>
            <person name="Barry K.W."/>
            <person name="Haridas S."/>
            <person name="Chen C."/>
            <person name="Bauer D."/>
            <person name="Andreopoulos W."/>
            <person name="Pangilinan J."/>
            <person name="LaButti K."/>
            <person name="Riley R."/>
            <person name="Lipzen A."/>
            <person name="Clum A."/>
            <person name="Drula E."/>
            <person name="Henrissat B."/>
            <person name="Kohler A."/>
            <person name="Grigoriev I.V."/>
            <person name="Martin F.M."/>
            <person name="Hacquard S."/>
        </authorList>
    </citation>
    <scope>NUCLEOTIDE SEQUENCE [LARGE SCALE GENOMIC DNA]</scope>
    <source>
        <strain evidence="2 3">MPI-SDFR-AT-0080</strain>
    </source>
</reference>
<sequence>MSPVLLPAASCSTACTQLGADHNRSRNGGVRGRATSAVDARGWQAPFRRRLSVRRSGGTAAAQRRRRRRQQQQQQHQQQQHAPAPFSHLHASSGSHTYRIAAEWHVSACRGRSRWMSCTVQRTRNTATLCNPNATHDRFNPPPCTEDAAALAGTATGSQGGGKRERAWWWGGKVDASARAPRG</sequence>
<proteinExistence type="predicted"/>
<evidence type="ECO:0000313" key="2">
    <source>
        <dbReference type="EMBL" id="KAH7065253.1"/>
    </source>
</evidence>
<keyword evidence="3" id="KW-1185">Reference proteome</keyword>
<feature type="compositionally biased region" description="Low complexity" evidence="1">
    <location>
        <begin position="71"/>
        <end position="82"/>
    </location>
</feature>
<name>A0ABQ8GVH1_9PEZI</name>
<protein>
    <submittedName>
        <fullName evidence="2">Uncharacterized protein</fullName>
    </submittedName>
</protein>
<gene>
    <name evidence="2" type="ORF">B0J12DRAFT_29275</name>
</gene>
<comment type="caution">
    <text evidence="2">The sequence shown here is derived from an EMBL/GenBank/DDBJ whole genome shotgun (WGS) entry which is preliminary data.</text>
</comment>
<organism evidence="2 3">
    <name type="scientific">Macrophomina phaseolina</name>
    <dbReference type="NCBI Taxonomy" id="35725"/>
    <lineage>
        <taxon>Eukaryota</taxon>
        <taxon>Fungi</taxon>
        <taxon>Dikarya</taxon>
        <taxon>Ascomycota</taxon>
        <taxon>Pezizomycotina</taxon>
        <taxon>Dothideomycetes</taxon>
        <taxon>Dothideomycetes incertae sedis</taxon>
        <taxon>Botryosphaeriales</taxon>
        <taxon>Botryosphaeriaceae</taxon>
        <taxon>Macrophomina</taxon>
    </lineage>
</organism>
<evidence type="ECO:0000313" key="3">
    <source>
        <dbReference type="Proteomes" id="UP000774617"/>
    </source>
</evidence>